<dbReference type="Proteomes" id="UP000187251">
    <property type="component" value="Unassembled WGS sequence"/>
</dbReference>
<name>A0A1R1K0Q5_ALCXX</name>
<keyword evidence="1" id="KW-0812">Transmembrane</keyword>
<comment type="caution">
    <text evidence="2">The sequence shown here is derived from an EMBL/GenBank/DDBJ whole genome shotgun (WGS) entry which is preliminary data.</text>
</comment>
<evidence type="ECO:0000313" key="3">
    <source>
        <dbReference type="Proteomes" id="UP000187251"/>
    </source>
</evidence>
<accession>A0A1R1K0Q5</accession>
<sequence>MQHAAEHDSASYRRAAFWVDARMFSGIGTVLGLGLAWLLRQLIMSGMGIYLDQRQRFLLGVGVTLAGALCGFAMAARKYGKDAQPLRREKLALAKPVLKNPWERDR</sequence>
<feature type="transmembrane region" description="Helical" evidence="1">
    <location>
        <begin position="21"/>
        <end position="39"/>
    </location>
</feature>
<organism evidence="2 3">
    <name type="scientific">Alcaligenes xylosoxydans xylosoxydans</name>
    <name type="common">Achromobacter xylosoxidans</name>
    <dbReference type="NCBI Taxonomy" id="85698"/>
    <lineage>
        <taxon>Bacteria</taxon>
        <taxon>Pseudomonadati</taxon>
        <taxon>Pseudomonadota</taxon>
        <taxon>Betaproteobacteria</taxon>
        <taxon>Burkholderiales</taxon>
        <taxon>Alcaligenaceae</taxon>
        <taxon>Achromobacter</taxon>
    </lineage>
</organism>
<reference evidence="2 3" key="1">
    <citation type="submission" date="2016-09" db="EMBL/GenBank/DDBJ databases">
        <title>Phylogenomics of Achromobacter.</title>
        <authorList>
            <person name="Jeukens J."/>
            <person name="Freschi L."/>
            <person name="Vincent A.T."/>
            <person name="Emond-Rheault J.-G."/>
            <person name="Kukavica-Ibrulj I."/>
            <person name="Charette S.J."/>
            <person name="Levesque R.C."/>
        </authorList>
    </citation>
    <scope>NUCLEOTIDE SEQUENCE [LARGE SCALE GENOMIC DNA]</scope>
    <source>
        <strain evidence="2 3">AUS488</strain>
    </source>
</reference>
<gene>
    <name evidence="2" type="ORF">BIZ92_01225</name>
</gene>
<evidence type="ECO:0000313" key="2">
    <source>
        <dbReference type="EMBL" id="OMG92984.1"/>
    </source>
</evidence>
<proteinExistence type="predicted"/>
<dbReference type="AlphaFoldDB" id="A0A1R1K0Q5"/>
<keyword evidence="1" id="KW-1133">Transmembrane helix</keyword>
<dbReference type="EMBL" id="MJMN01000001">
    <property type="protein sequence ID" value="OMG92984.1"/>
    <property type="molecule type" value="Genomic_DNA"/>
</dbReference>
<evidence type="ECO:0000256" key="1">
    <source>
        <dbReference type="SAM" id="Phobius"/>
    </source>
</evidence>
<keyword evidence="1" id="KW-0472">Membrane</keyword>
<feature type="transmembrane region" description="Helical" evidence="1">
    <location>
        <begin position="59"/>
        <end position="80"/>
    </location>
</feature>
<protein>
    <submittedName>
        <fullName evidence="2">Uncharacterized protein</fullName>
    </submittedName>
</protein>